<proteinExistence type="inferred from homology"/>
<dbReference type="GO" id="GO:0043025">
    <property type="term" value="C:neuronal cell body"/>
    <property type="evidence" value="ECO:0007669"/>
    <property type="project" value="TreeGrafter"/>
</dbReference>
<dbReference type="GO" id="GO:0050909">
    <property type="term" value="P:sensory perception of taste"/>
    <property type="evidence" value="ECO:0007669"/>
    <property type="project" value="InterPro"/>
</dbReference>
<keyword evidence="3 8" id="KW-0812">Transmembrane</keyword>
<feature type="transmembrane region" description="Helical" evidence="8">
    <location>
        <begin position="221"/>
        <end position="247"/>
    </location>
</feature>
<dbReference type="GO" id="GO:0007165">
    <property type="term" value="P:signal transduction"/>
    <property type="evidence" value="ECO:0007669"/>
    <property type="project" value="UniProtKB-KW"/>
</dbReference>
<reference evidence="9 10" key="1">
    <citation type="submission" date="2023-03" db="EMBL/GenBank/DDBJ databases">
        <title>Genome insight into feeding habits of ladybird beetles.</title>
        <authorList>
            <person name="Li H.-S."/>
            <person name="Huang Y.-H."/>
            <person name="Pang H."/>
        </authorList>
    </citation>
    <scope>NUCLEOTIDE SEQUENCE [LARGE SCALE GENOMIC DNA]</scope>
    <source>
        <strain evidence="9">SYSU_2023b</strain>
        <tissue evidence="9">Whole body</tissue>
    </source>
</reference>
<feature type="transmembrane region" description="Helical" evidence="8">
    <location>
        <begin position="36"/>
        <end position="54"/>
    </location>
</feature>
<organism evidence="9 10">
    <name type="scientific">Henosepilachna vigintioctopunctata</name>
    <dbReference type="NCBI Taxonomy" id="420089"/>
    <lineage>
        <taxon>Eukaryota</taxon>
        <taxon>Metazoa</taxon>
        <taxon>Ecdysozoa</taxon>
        <taxon>Arthropoda</taxon>
        <taxon>Hexapoda</taxon>
        <taxon>Insecta</taxon>
        <taxon>Pterygota</taxon>
        <taxon>Neoptera</taxon>
        <taxon>Endopterygota</taxon>
        <taxon>Coleoptera</taxon>
        <taxon>Polyphaga</taxon>
        <taxon>Cucujiformia</taxon>
        <taxon>Coccinelloidea</taxon>
        <taxon>Coccinellidae</taxon>
        <taxon>Epilachninae</taxon>
        <taxon>Epilachnini</taxon>
        <taxon>Henosepilachna</taxon>
    </lineage>
</organism>
<comment type="caution">
    <text evidence="8">Lacks conserved residue(s) required for the propagation of feature annotation.</text>
</comment>
<gene>
    <name evidence="9" type="ORF">WA026_023605</name>
</gene>
<evidence type="ECO:0000256" key="6">
    <source>
        <dbReference type="ARBA" id="ARBA00023170"/>
    </source>
</evidence>
<feature type="transmembrane region" description="Helical" evidence="8">
    <location>
        <begin position="259"/>
        <end position="283"/>
    </location>
</feature>
<feature type="transmembrane region" description="Helical" evidence="8">
    <location>
        <begin position="164"/>
        <end position="184"/>
    </location>
</feature>
<feature type="transmembrane region" description="Helical" evidence="8">
    <location>
        <begin position="66"/>
        <end position="88"/>
    </location>
</feature>
<evidence type="ECO:0000313" key="9">
    <source>
        <dbReference type="EMBL" id="KAK9878728.1"/>
    </source>
</evidence>
<dbReference type="PANTHER" id="PTHR21143">
    <property type="entry name" value="INVERTEBRATE GUSTATORY RECEPTOR"/>
    <property type="match status" value="1"/>
</dbReference>
<dbReference type="PANTHER" id="PTHR21143:SF133">
    <property type="entry name" value="GUSTATORY AND PHEROMONE RECEPTOR 32A-RELATED"/>
    <property type="match status" value="1"/>
</dbReference>
<dbReference type="InterPro" id="IPR013604">
    <property type="entry name" value="7TM_chemorcpt"/>
</dbReference>
<keyword evidence="6 8" id="KW-0675">Receptor</keyword>
<dbReference type="GO" id="GO:0030424">
    <property type="term" value="C:axon"/>
    <property type="evidence" value="ECO:0007669"/>
    <property type="project" value="TreeGrafter"/>
</dbReference>
<dbReference type="Pfam" id="PF08395">
    <property type="entry name" value="7tm_7"/>
    <property type="match status" value="1"/>
</dbReference>
<feature type="transmembrane region" description="Helical" evidence="8">
    <location>
        <begin position="123"/>
        <end position="144"/>
    </location>
</feature>
<evidence type="ECO:0000256" key="4">
    <source>
        <dbReference type="ARBA" id="ARBA00022989"/>
    </source>
</evidence>
<keyword evidence="5 8" id="KW-0472">Membrane</keyword>
<evidence type="ECO:0000256" key="2">
    <source>
        <dbReference type="ARBA" id="ARBA00022475"/>
    </source>
</evidence>
<evidence type="ECO:0000256" key="7">
    <source>
        <dbReference type="ARBA" id="ARBA00023224"/>
    </source>
</evidence>
<evidence type="ECO:0000256" key="3">
    <source>
        <dbReference type="ARBA" id="ARBA00022692"/>
    </source>
</evidence>
<evidence type="ECO:0000256" key="8">
    <source>
        <dbReference type="RuleBase" id="RU363108"/>
    </source>
</evidence>
<keyword evidence="10" id="KW-1185">Reference proteome</keyword>
<dbReference type="EMBL" id="JARQZJ010000056">
    <property type="protein sequence ID" value="KAK9878728.1"/>
    <property type="molecule type" value="Genomic_DNA"/>
</dbReference>
<name>A0AAW1UC58_9CUCU</name>
<protein>
    <recommendedName>
        <fullName evidence="8">Gustatory receptor</fullName>
    </recommendedName>
</protein>
<comment type="similarity">
    <text evidence="8">Belongs to the insect chemoreceptor superfamily. Gustatory receptor (GR) family.</text>
</comment>
<keyword evidence="2 8" id="KW-1003">Cell membrane</keyword>
<keyword evidence="7 8" id="KW-0807">Transducer</keyword>
<keyword evidence="4 8" id="KW-1133">Transmembrane helix</keyword>
<dbReference type="GO" id="GO:0007635">
    <property type="term" value="P:chemosensory behavior"/>
    <property type="evidence" value="ECO:0007669"/>
    <property type="project" value="TreeGrafter"/>
</dbReference>
<comment type="function">
    <text evidence="8">Gustatory receptor which mediates acceptance or avoidance behavior, depending on its substrates.</text>
</comment>
<evidence type="ECO:0000256" key="1">
    <source>
        <dbReference type="ARBA" id="ARBA00004651"/>
    </source>
</evidence>
<comment type="caution">
    <text evidence="9">The sequence shown here is derived from an EMBL/GenBank/DDBJ whole genome shotgun (WGS) entry which is preliminary data.</text>
</comment>
<comment type="subcellular location">
    <subcellularLocation>
        <location evidence="1 8">Cell membrane</location>
        <topology evidence="1 8">Multi-pass membrane protein</topology>
    </subcellularLocation>
</comment>
<dbReference type="GO" id="GO:0030425">
    <property type="term" value="C:dendrite"/>
    <property type="evidence" value="ECO:0007669"/>
    <property type="project" value="TreeGrafter"/>
</dbReference>
<dbReference type="AlphaFoldDB" id="A0AAW1UC58"/>
<accession>A0AAW1UC58</accession>
<dbReference type="Proteomes" id="UP001431783">
    <property type="component" value="Unassembled WGS sequence"/>
</dbReference>
<evidence type="ECO:0000256" key="5">
    <source>
        <dbReference type="ARBA" id="ARBA00023136"/>
    </source>
</evidence>
<dbReference type="GO" id="GO:0008049">
    <property type="term" value="P:male courtship behavior"/>
    <property type="evidence" value="ECO:0007669"/>
    <property type="project" value="TreeGrafter"/>
</dbReference>
<dbReference type="GO" id="GO:0005886">
    <property type="term" value="C:plasma membrane"/>
    <property type="evidence" value="ECO:0007669"/>
    <property type="project" value="UniProtKB-SubCell"/>
</dbReference>
<evidence type="ECO:0000313" key="10">
    <source>
        <dbReference type="Proteomes" id="UP001431783"/>
    </source>
</evidence>
<sequence length="369" mass="43970">MEHNLKIIFTIWKYGFFPTLSNNKRKHEFLPENTKLWSVGIPLMYFIILFIAFWKQTHEMIEVDYVIVQRYAVIKVIIMMLLLCTVHFKKHEIPSVLAEIRRLREILLVYGVHRNLDQVKKCVLALSVILLLFRVCWVSGDIYMTFRNALPIANTVSGITCDILIDYQFLLFYFYLLYVIWNYYNEFASNIQKNLNNILTQSDLEKVMYIRKKFTSTFNKLLNVFEAAILLKYTYDFISIVFCLYLQIYVEDNADFDVFVVNCMVQALWFIWLVLSNVIFLYFNVEIRNKSKLIAEYIEIIQENIGSHRLSYRHMEKFLLNIQINDEQTVVCGLFSLDWPFFQLMIGGVTTSLIYLVQFRELETEIETL</sequence>